<protein>
    <submittedName>
        <fullName evidence="1">Uncharacterized protein</fullName>
    </submittedName>
</protein>
<dbReference type="AlphaFoldDB" id="A0A157SZX4"/>
<sequence>MRPSASLSLELDGELSLLQFGPEVGFEARIRVSIHGGPSCWNRYIKR</sequence>
<dbReference type="Proteomes" id="UP000076770">
    <property type="component" value="Chromosome i"/>
</dbReference>
<reference evidence="2" key="1">
    <citation type="submission" date="2016-04" db="EMBL/GenBank/DDBJ databases">
        <authorList>
            <person name="Shah S.A."/>
            <person name="Garrett R.A."/>
        </authorList>
    </citation>
    <scope>NUCLEOTIDE SEQUENCE [LARGE SCALE GENOMIC DNA]</scope>
    <source>
        <strain evidence="2">ATCC 35091 / DSM 1616 / JCM 8930 / NBRC 15331 / P1</strain>
    </source>
</reference>
<organism evidence="1 2">
    <name type="scientific">Saccharolobus solfataricus</name>
    <name type="common">Sulfolobus solfataricus</name>
    <dbReference type="NCBI Taxonomy" id="2287"/>
    <lineage>
        <taxon>Archaea</taxon>
        <taxon>Thermoproteota</taxon>
        <taxon>Thermoprotei</taxon>
        <taxon>Sulfolobales</taxon>
        <taxon>Sulfolobaceae</taxon>
        <taxon>Saccharolobus</taxon>
    </lineage>
</organism>
<evidence type="ECO:0000313" key="2">
    <source>
        <dbReference type="Proteomes" id="UP000076770"/>
    </source>
</evidence>
<name>A0A157SZX4_SACSO</name>
<evidence type="ECO:0000313" key="1">
    <source>
        <dbReference type="EMBL" id="SAI84662.1"/>
    </source>
</evidence>
<gene>
    <name evidence="1" type="ORF">SSOP1_1108</name>
</gene>
<proteinExistence type="predicted"/>
<dbReference type="EMBL" id="LT549890">
    <property type="protein sequence ID" value="SAI84662.1"/>
    <property type="molecule type" value="Genomic_DNA"/>
</dbReference>
<accession>A0A157SZX4</accession>